<accession>A0A0C2WTM1</accession>
<proteinExistence type="predicted"/>
<dbReference type="AlphaFoldDB" id="A0A0C2WTM1"/>
<protein>
    <submittedName>
        <fullName evidence="1">Uncharacterized protein</fullName>
    </submittedName>
</protein>
<dbReference type="Proteomes" id="UP000054097">
    <property type="component" value="Unassembled WGS sequence"/>
</dbReference>
<dbReference type="EMBL" id="KN824288">
    <property type="protein sequence ID" value="KIM29508.1"/>
    <property type="molecule type" value="Genomic_DNA"/>
</dbReference>
<name>A0A0C2WTM1_SERVB</name>
<keyword evidence="2" id="KW-1185">Reference proteome</keyword>
<organism evidence="1 2">
    <name type="scientific">Serendipita vermifera MAFF 305830</name>
    <dbReference type="NCBI Taxonomy" id="933852"/>
    <lineage>
        <taxon>Eukaryota</taxon>
        <taxon>Fungi</taxon>
        <taxon>Dikarya</taxon>
        <taxon>Basidiomycota</taxon>
        <taxon>Agaricomycotina</taxon>
        <taxon>Agaricomycetes</taxon>
        <taxon>Sebacinales</taxon>
        <taxon>Serendipitaceae</taxon>
        <taxon>Serendipita</taxon>
    </lineage>
</organism>
<dbReference type="HOGENOM" id="CLU_2334942_0_0_1"/>
<gene>
    <name evidence="1" type="ORF">M408DRAFT_114703</name>
</gene>
<evidence type="ECO:0000313" key="1">
    <source>
        <dbReference type="EMBL" id="KIM29508.1"/>
    </source>
</evidence>
<reference evidence="2" key="2">
    <citation type="submission" date="2015-01" db="EMBL/GenBank/DDBJ databases">
        <title>Evolutionary Origins and Diversification of the Mycorrhizal Mutualists.</title>
        <authorList>
            <consortium name="DOE Joint Genome Institute"/>
            <consortium name="Mycorrhizal Genomics Consortium"/>
            <person name="Kohler A."/>
            <person name="Kuo A."/>
            <person name="Nagy L.G."/>
            <person name="Floudas D."/>
            <person name="Copeland A."/>
            <person name="Barry K.W."/>
            <person name="Cichocki N."/>
            <person name="Veneault-Fourrey C."/>
            <person name="LaButti K."/>
            <person name="Lindquist E.A."/>
            <person name="Lipzen A."/>
            <person name="Lundell T."/>
            <person name="Morin E."/>
            <person name="Murat C."/>
            <person name="Riley R."/>
            <person name="Ohm R."/>
            <person name="Sun H."/>
            <person name="Tunlid A."/>
            <person name="Henrissat B."/>
            <person name="Grigoriev I.V."/>
            <person name="Hibbett D.S."/>
            <person name="Martin F."/>
        </authorList>
    </citation>
    <scope>NUCLEOTIDE SEQUENCE [LARGE SCALE GENOMIC DNA]</scope>
    <source>
        <strain evidence="2">MAFF 305830</strain>
    </source>
</reference>
<reference evidence="1 2" key="1">
    <citation type="submission" date="2014-04" db="EMBL/GenBank/DDBJ databases">
        <authorList>
            <consortium name="DOE Joint Genome Institute"/>
            <person name="Kuo A."/>
            <person name="Zuccaro A."/>
            <person name="Kohler A."/>
            <person name="Nagy L.G."/>
            <person name="Floudas D."/>
            <person name="Copeland A."/>
            <person name="Barry K.W."/>
            <person name="Cichocki N."/>
            <person name="Veneault-Fourrey C."/>
            <person name="LaButti K."/>
            <person name="Lindquist E.A."/>
            <person name="Lipzen A."/>
            <person name="Lundell T."/>
            <person name="Morin E."/>
            <person name="Murat C."/>
            <person name="Sun H."/>
            <person name="Tunlid A."/>
            <person name="Henrissat B."/>
            <person name="Grigoriev I.V."/>
            <person name="Hibbett D.S."/>
            <person name="Martin F."/>
            <person name="Nordberg H.P."/>
            <person name="Cantor M.N."/>
            <person name="Hua S.X."/>
        </authorList>
    </citation>
    <scope>NUCLEOTIDE SEQUENCE [LARGE SCALE GENOMIC DNA]</scope>
    <source>
        <strain evidence="1 2">MAFF 305830</strain>
    </source>
</reference>
<evidence type="ECO:0000313" key="2">
    <source>
        <dbReference type="Proteomes" id="UP000054097"/>
    </source>
</evidence>
<sequence>MNQDKEPGSGDLTLLDHSAYVPSQNSRLLSHYKGPRILETLSYSDLTFFSLLCPDFVLASDFSQENCLHGLSIIRYSCNLSRIMILYDHLSVSLFLRN</sequence>